<dbReference type="InterPro" id="IPR006660">
    <property type="entry name" value="Arsenate_reductase-like"/>
</dbReference>
<reference evidence="1" key="1">
    <citation type="submission" date="2018-05" db="EMBL/GenBank/DDBJ databases">
        <authorList>
            <person name="Lanie J.A."/>
            <person name="Ng W.-L."/>
            <person name="Kazmierczak K.M."/>
            <person name="Andrzejewski T.M."/>
            <person name="Davidsen T.M."/>
            <person name="Wayne K.J."/>
            <person name="Tettelin H."/>
            <person name="Glass J.I."/>
            <person name="Rusch D."/>
            <person name="Podicherti R."/>
            <person name="Tsui H.-C.T."/>
            <person name="Winkler M.E."/>
        </authorList>
    </citation>
    <scope>NUCLEOTIDE SEQUENCE</scope>
</reference>
<proteinExistence type="predicted"/>
<dbReference type="Gene3D" id="3.40.30.10">
    <property type="entry name" value="Glutaredoxin"/>
    <property type="match status" value="1"/>
</dbReference>
<dbReference type="InterPro" id="IPR036249">
    <property type="entry name" value="Thioredoxin-like_sf"/>
</dbReference>
<name>A0A382M6Q3_9ZZZZ</name>
<accession>A0A382M6Q3</accession>
<evidence type="ECO:0000313" key="1">
    <source>
        <dbReference type="EMBL" id="SVC43367.1"/>
    </source>
</evidence>
<sequence>MRKGINFEERDIFKDPFSETEIMELIGDIPLSELFSWRSPAFKAMGSKGESLDAKELIRLMTTEPRLIRRPVVYIGKTWIVGNVKAVERALDI</sequence>
<dbReference type="Pfam" id="PF03960">
    <property type="entry name" value="ArsC"/>
    <property type="match status" value="1"/>
</dbReference>
<evidence type="ECO:0008006" key="2">
    <source>
        <dbReference type="Google" id="ProtNLM"/>
    </source>
</evidence>
<dbReference type="EMBL" id="UINC01090971">
    <property type="protein sequence ID" value="SVC43367.1"/>
    <property type="molecule type" value="Genomic_DNA"/>
</dbReference>
<dbReference type="PANTHER" id="PTHR30041">
    <property type="entry name" value="ARSENATE REDUCTASE"/>
    <property type="match status" value="1"/>
</dbReference>
<dbReference type="PROSITE" id="PS51353">
    <property type="entry name" value="ARSC"/>
    <property type="match status" value="1"/>
</dbReference>
<gene>
    <name evidence="1" type="ORF">METZ01_LOCUS296221</name>
</gene>
<dbReference type="AlphaFoldDB" id="A0A382M6Q3"/>
<dbReference type="SUPFAM" id="SSF52833">
    <property type="entry name" value="Thioredoxin-like"/>
    <property type="match status" value="1"/>
</dbReference>
<protein>
    <recommendedName>
        <fullName evidence="2">Arsenate reductase</fullName>
    </recommendedName>
</protein>
<dbReference type="PANTHER" id="PTHR30041:SF8">
    <property type="entry name" value="PROTEIN YFFB"/>
    <property type="match status" value="1"/>
</dbReference>
<organism evidence="1">
    <name type="scientific">marine metagenome</name>
    <dbReference type="NCBI Taxonomy" id="408172"/>
    <lineage>
        <taxon>unclassified sequences</taxon>
        <taxon>metagenomes</taxon>
        <taxon>ecological metagenomes</taxon>
    </lineage>
</organism>